<evidence type="ECO:0000313" key="7">
    <source>
        <dbReference type="EMBL" id="SFF31903.1"/>
    </source>
</evidence>
<evidence type="ECO:0000256" key="1">
    <source>
        <dbReference type="ARBA" id="ARBA00001946"/>
    </source>
</evidence>
<dbReference type="Pfam" id="PF04794">
    <property type="entry name" value="YdjC"/>
    <property type="match status" value="1"/>
</dbReference>
<evidence type="ECO:0000313" key="8">
    <source>
        <dbReference type="Proteomes" id="UP000198964"/>
    </source>
</evidence>
<dbReference type="GO" id="GO:0046872">
    <property type="term" value="F:metal ion binding"/>
    <property type="evidence" value="ECO:0007669"/>
    <property type="project" value="UniProtKB-KW"/>
</dbReference>
<dbReference type="InterPro" id="IPR006879">
    <property type="entry name" value="YdjC-like"/>
</dbReference>
<keyword evidence="8" id="KW-1185">Reference proteome</keyword>
<reference evidence="7 8" key="1">
    <citation type="submission" date="2016-10" db="EMBL/GenBank/DDBJ databases">
        <authorList>
            <person name="de Groot N.N."/>
        </authorList>
    </citation>
    <scope>NUCLEOTIDE SEQUENCE [LARGE SCALE GENOMIC DNA]</scope>
    <source>
        <strain evidence="7 8">CGMCC 1.9156</strain>
    </source>
</reference>
<keyword evidence="4" id="KW-0460">Magnesium</keyword>
<gene>
    <name evidence="7" type="ORF">SAMN05216283_104206</name>
</gene>
<feature type="signal peptide" evidence="6">
    <location>
        <begin position="1"/>
        <end position="21"/>
    </location>
</feature>
<dbReference type="SUPFAM" id="SSF88713">
    <property type="entry name" value="Glycoside hydrolase/deacetylase"/>
    <property type="match status" value="1"/>
</dbReference>
<dbReference type="GO" id="GO:0005975">
    <property type="term" value="P:carbohydrate metabolic process"/>
    <property type="evidence" value="ECO:0007669"/>
    <property type="project" value="InterPro"/>
</dbReference>
<dbReference type="PANTHER" id="PTHR31609">
    <property type="entry name" value="YDJC DEACETYLASE FAMILY MEMBER"/>
    <property type="match status" value="1"/>
</dbReference>
<dbReference type="Gene3D" id="3.20.20.370">
    <property type="entry name" value="Glycoside hydrolase/deacetylase"/>
    <property type="match status" value="1"/>
</dbReference>
<dbReference type="STRING" id="655355.SAMN05216283_104206"/>
<keyword evidence="6" id="KW-0732">Signal</keyword>
<comment type="cofactor">
    <cofactor evidence="1">
        <name>Mg(2+)</name>
        <dbReference type="ChEBI" id="CHEBI:18420"/>
    </cofactor>
</comment>
<dbReference type="InterPro" id="IPR011330">
    <property type="entry name" value="Glyco_hydro/deAcase_b/a-brl"/>
</dbReference>
<dbReference type="EMBL" id="FONW01000004">
    <property type="protein sequence ID" value="SFF31903.1"/>
    <property type="molecule type" value="Genomic_DNA"/>
</dbReference>
<keyword evidence="5" id="KW-0119">Carbohydrate metabolism</keyword>
<evidence type="ECO:0008006" key="9">
    <source>
        <dbReference type="Google" id="ProtNLM"/>
    </source>
</evidence>
<protein>
    <recommendedName>
        <fullName evidence="9">ChbG/HpnK family deacetylase</fullName>
    </recommendedName>
</protein>
<dbReference type="PANTHER" id="PTHR31609:SF1">
    <property type="entry name" value="CARBOHYDRATE DEACETYLASE"/>
    <property type="match status" value="1"/>
</dbReference>
<dbReference type="CDD" id="cd10802">
    <property type="entry name" value="YdjC_TTHB029_like"/>
    <property type="match status" value="1"/>
</dbReference>
<sequence length="332" mass="36887">MKRANSLQQTGRMLLAGVFLAAIVAAGKTSTAQSSAPTNAEKLGFPKGKKILLLHSDDAGMCEEANLAVMAYSLKNHVQSAAVMMPCPNAEEMVAWAKKHPQADIGVHLTLTSEWKSYRWGPLAVAAEVPGLIDPQGKLWPEVIDVVRHASPEEVEQEIRAQIDRMLALGYQPTHIDTHMGTLYGSAKFLTVFLKVAQEYQIPANAIDLSNPKVAAYYKQAGYPISEETIAQLAAYQLPKLDNFTSVPKGSSYEEKKANFFQLVNALDPGLTEIIFHPSIETDHLKSITGSWQQRVWEAKMFSDPEVIRFFEDHGIVLTTWREIMKRHQSNN</sequence>
<dbReference type="RefSeq" id="WP_212733484.1">
    <property type="nucleotide sequence ID" value="NZ_FONW01000004.1"/>
</dbReference>
<feature type="chain" id="PRO_5011681363" description="ChbG/HpnK family deacetylase" evidence="6">
    <location>
        <begin position="22"/>
        <end position="332"/>
    </location>
</feature>
<dbReference type="GO" id="GO:0016787">
    <property type="term" value="F:hydrolase activity"/>
    <property type="evidence" value="ECO:0007669"/>
    <property type="project" value="UniProtKB-KW"/>
</dbReference>
<dbReference type="AlphaFoldDB" id="A0A1I2HR80"/>
<name>A0A1I2HR80_9BACT</name>
<keyword evidence="2" id="KW-0479">Metal-binding</keyword>
<evidence type="ECO:0000256" key="2">
    <source>
        <dbReference type="ARBA" id="ARBA00022723"/>
    </source>
</evidence>
<evidence type="ECO:0000256" key="4">
    <source>
        <dbReference type="ARBA" id="ARBA00022842"/>
    </source>
</evidence>
<evidence type="ECO:0000256" key="6">
    <source>
        <dbReference type="SAM" id="SignalP"/>
    </source>
</evidence>
<dbReference type="Proteomes" id="UP000198964">
    <property type="component" value="Unassembled WGS sequence"/>
</dbReference>
<dbReference type="GO" id="GO:0019213">
    <property type="term" value="F:deacetylase activity"/>
    <property type="evidence" value="ECO:0007669"/>
    <property type="project" value="TreeGrafter"/>
</dbReference>
<evidence type="ECO:0000256" key="5">
    <source>
        <dbReference type="ARBA" id="ARBA00023277"/>
    </source>
</evidence>
<accession>A0A1I2HR80</accession>
<proteinExistence type="predicted"/>
<evidence type="ECO:0000256" key="3">
    <source>
        <dbReference type="ARBA" id="ARBA00022801"/>
    </source>
</evidence>
<organism evidence="7 8">
    <name type="scientific">Sunxiuqinia elliptica</name>
    <dbReference type="NCBI Taxonomy" id="655355"/>
    <lineage>
        <taxon>Bacteria</taxon>
        <taxon>Pseudomonadati</taxon>
        <taxon>Bacteroidota</taxon>
        <taxon>Bacteroidia</taxon>
        <taxon>Marinilabiliales</taxon>
        <taxon>Prolixibacteraceae</taxon>
        <taxon>Sunxiuqinia</taxon>
    </lineage>
</organism>
<keyword evidence="3" id="KW-0378">Hydrolase</keyword>